<name>A0A9D4H192_DREPO</name>
<reference evidence="1" key="1">
    <citation type="journal article" date="2019" name="bioRxiv">
        <title>The Genome of the Zebra Mussel, Dreissena polymorpha: A Resource for Invasive Species Research.</title>
        <authorList>
            <person name="McCartney M.A."/>
            <person name="Auch B."/>
            <person name="Kono T."/>
            <person name="Mallez S."/>
            <person name="Zhang Y."/>
            <person name="Obille A."/>
            <person name="Becker A."/>
            <person name="Abrahante J.E."/>
            <person name="Garbe J."/>
            <person name="Badalamenti J.P."/>
            <person name="Herman A."/>
            <person name="Mangelson H."/>
            <person name="Liachko I."/>
            <person name="Sullivan S."/>
            <person name="Sone E.D."/>
            <person name="Koren S."/>
            <person name="Silverstein K.A.T."/>
            <person name="Beckman K.B."/>
            <person name="Gohl D.M."/>
        </authorList>
    </citation>
    <scope>NUCLEOTIDE SEQUENCE</scope>
    <source>
        <strain evidence="1">Duluth1</strain>
        <tissue evidence="1">Whole animal</tissue>
    </source>
</reference>
<reference evidence="1" key="2">
    <citation type="submission" date="2020-11" db="EMBL/GenBank/DDBJ databases">
        <authorList>
            <person name="McCartney M.A."/>
            <person name="Auch B."/>
            <person name="Kono T."/>
            <person name="Mallez S."/>
            <person name="Becker A."/>
            <person name="Gohl D.M."/>
            <person name="Silverstein K.A.T."/>
            <person name="Koren S."/>
            <person name="Bechman K.B."/>
            <person name="Herman A."/>
            <person name="Abrahante J.E."/>
            <person name="Garbe J."/>
        </authorList>
    </citation>
    <scope>NUCLEOTIDE SEQUENCE</scope>
    <source>
        <strain evidence="1">Duluth1</strain>
        <tissue evidence="1">Whole animal</tissue>
    </source>
</reference>
<dbReference type="EMBL" id="JAIWYP010000005">
    <property type="protein sequence ID" value="KAH3825568.1"/>
    <property type="molecule type" value="Genomic_DNA"/>
</dbReference>
<proteinExistence type="predicted"/>
<keyword evidence="2" id="KW-1185">Reference proteome</keyword>
<comment type="caution">
    <text evidence="1">The sequence shown here is derived from an EMBL/GenBank/DDBJ whole genome shotgun (WGS) entry which is preliminary data.</text>
</comment>
<accession>A0A9D4H192</accession>
<dbReference type="AlphaFoldDB" id="A0A9D4H192"/>
<evidence type="ECO:0000313" key="1">
    <source>
        <dbReference type="EMBL" id="KAH3825568.1"/>
    </source>
</evidence>
<organism evidence="1 2">
    <name type="scientific">Dreissena polymorpha</name>
    <name type="common">Zebra mussel</name>
    <name type="synonym">Mytilus polymorpha</name>
    <dbReference type="NCBI Taxonomy" id="45954"/>
    <lineage>
        <taxon>Eukaryota</taxon>
        <taxon>Metazoa</taxon>
        <taxon>Spiralia</taxon>
        <taxon>Lophotrochozoa</taxon>
        <taxon>Mollusca</taxon>
        <taxon>Bivalvia</taxon>
        <taxon>Autobranchia</taxon>
        <taxon>Heteroconchia</taxon>
        <taxon>Euheterodonta</taxon>
        <taxon>Imparidentia</taxon>
        <taxon>Neoheterodontei</taxon>
        <taxon>Myida</taxon>
        <taxon>Dreissenoidea</taxon>
        <taxon>Dreissenidae</taxon>
        <taxon>Dreissena</taxon>
    </lineage>
</organism>
<evidence type="ECO:0000313" key="2">
    <source>
        <dbReference type="Proteomes" id="UP000828390"/>
    </source>
</evidence>
<sequence>MANTAAYGITNTVKDNGGKWTWKSGIPCSVVNTKLGTDLLMPPPPPPTPPHQRHP</sequence>
<protein>
    <submittedName>
        <fullName evidence="1">Uncharacterized protein</fullName>
    </submittedName>
</protein>
<gene>
    <name evidence="1" type="ORF">DPMN_127448</name>
</gene>
<dbReference type="Proteomes" id="UP000828390">
    <property type="component" value="Unassembled WGS sequence"/>
</dbReference>